<protein>
    <submittedName>
        <fullName evidence="1">Uncharacterized protein</fullName>
    </submittedName>
</protein>
<comment type="caution">
    <text evidence="1">The sequence shown here is derived from an EMBL/GenBank/DDBJ whole genome shotgun (WGS) entry which is preliminary data.</text>
</comment>
<dbReference type="EMBL" id="VSRR010000820">
    <property type="protein sequence ID" value="MPC19955.1"/>
    <property type="molecule type" value="Genomic_DNA"/>
</dbReference>
<evidence type="ECO:0000313" key="1">
    <source>
        <dbReference type="EMBL" id="MPC19955.1"/>
    </source>
</evidence>
<organism evidence="1 2">
    <name type="scientific">Portunus trituberculatus</name>
    <name type="common">Swimming crab</name>
    <name type="synonym">Neptunus trituberculatus</name>
    <dbReference type="NCBI Taxonomy" id="210409"/>
    <lineage>
        <taxon>Eukaryota</taxon>
        <taxon>Metazoa</taxon>
        <taxon>Ecdysozoa</taxon>
        <taxon>Arthropoda</taxon>
        <taxon>Crustacea</taxon>
        <taxon>Multicrustacea</taxon>
        <taxon>Malacostraca</taxon>
        <taxon>Eumalacostraca</taxon>
        <taxon>Eucarida</taxon>
        <taxon>Decapoda</taxon>
        <taxon>Pleocyemata</taxon>
        <taxon>Brachyura</taxon>
        <taxon>Eubrachyura</taxon>
        <taxon>Portunoidea</taxon>
        <taxon>Portunidae</taxon>
        <taxon>Portuninae</taxon>
        <taxon>Portunus</taxon>
    </lineage>
</organism>
<evidence type="ECO:0000313" key="2">
    <source>
        <dbReference type="Proteomes" id="UP000324222"/>
    </source>
</evidence>
<keyword evidence="2" id="KW-1185">Reference proteome</keyword>
<reference evidence="1 2" key="1">
    <citation type="submission" date="2019-05" db="EMBL/GenBank/DDBJ databases">
        <title>Another draft genome of Portunus trituberculatus and its Hox gene families provides insights of decapod evolution.</title>
        <authorList>
            <person name="Jeong J.-H."/>
            <person name="Song I."/>
            <person name="Kim S."/>
            <person name="Choi T."/>
            <person name="Kim D."/>
            <person name="Ryu S."/>
            <person name="Kim W."/>
        </authorList>
    </citation>
    <scope>NUCLEOTIDE SEQUENCE [LARGE SCALE GENOMIC DNA]</scope>
    <source>
        <tissue evidence="1">Muscle</tissue>
    </source>
</reference>
<proteinExistence type="predicted"/>
<gene>
    <name evidence="1" type="ORF">E2C01_012884</name>
</gene>
<dbReference type="AlphaFoldDB" id="A0A5B7DFW0"/>
<name>A0A5B7DFW0_PORTR</name>
<sequence length="67" mass="7336">MMLISEAVDRNICYVMDDDGVGVRISRKDSSSQWAGGPPCLELELGEQDQFTAAIECVRTSVACVIR</sequence>
<accession>A0A5B7DFW0</accession>
<dbReference type="Proteomes" id="UP000324222">
    <property type="component" value="Unassembled WGS sequence"/>
</dbReference>